<dbReference type="Proteomes" id="UP000606974">
    <property type="component" value="Unassembled WGS sequence"/>
</dbReference>
<evidence type="ECO:0000256" key="1">
    <source>
        <dbReference type="SAM" id="Coils"/>
    </source>
</evidence>
<dbReference type="AlphaFoldDB" id="A0A8H7AJP3"/>
<feature type="compositionally biased region" description="Basic and acidic residues" evidence="2">
    <location>
        <begin position="149"/>
        <end position="232"/>
    </location>
</feature>
<evidence type="ECO:0000256" key="2">
    <source>
        <dbReference type="SAM" id="MobiDB-lite"/>
    </source>
</evidence>
<keyword evidence="1" id="KW-0175">Coiled coil</keyword>
<name>A0A8H7AJP3_9EURO</name>
<comment type="caution">
    <text evidence="3">The sequence shown here is derived from an EMBL/GenBank/DDBJ whole genome shotgun (WGS) entry which is preliminary data.</text>
</comment>
<dbReference type="EMBL" id="JAACFV010000057">
    <property type="protein sequence ID" value="KAF7508192.1"/>
    <property type="molecule type" value="Genomic_DNA"/>
</dbReference>
<keyword evidence="4" id="KW-1185">Reference proteome</keyword>
<protein>
    <submittedName>
        <fullName evidence="3">Uncharacterized protein</fullName>
    </submittedName>
</protein>
<evidence type="ECO:0000313" key="4">
    <source>
        <dbReference type="Proteomes" id="UP000606974"/>
    </source>
</evidence>
<sequence length="301" mass="35132">MAKIRHPGRSLGKDDSIAVFRLGSSTIFFMKDYKQAENKRTTEDKAKQKEDDARQERFRRLNVTKSRYDSDIFEVSRVVRKLTADLKRLQDQVDEDSRKEREGNSWVASLRDKEAKLKRLPSALQDVNSQISVEKQKAEYAASAQVMERKARMEQEARDRAQEEMRERLAKAQKEHAERAAKEAREAQAAREAGEAQERERKATIAATAERRSREAEEAARKGKEAQNERSKPAPSFSGFFDSTNSTCQHRRFWAKVEGRQLCRNFLRGQKRKSYNTGWKDDFDSYDDYYTDFSSSYYDYD</sequence>
<organism evidence="3 4">
    <name type="scientific">Endocarpon pusillum</name>
    <dbReference type="NCBI Taxonomy" id="364733"/>
    <lineage>
        <taxon>Eukaryota</taxon>
        <taxon>Fungi</taxon>
        <taxon>Dikarya</taxon>
        <taxon>Ascomycota</taxon>
        <taxon>Pezizomycotina</taxon>
        <taxon>Eurotiomycetes</taxon>
        <taxon>Chaetothyriomycetidae</taxon>
        <taxon>Verrucariales</taxon>
        <taxon>Verrucariaceae</taxon>
        <taxon>Endocarpon</taxon>
    </lineage>
</organism>
<feature type="coiled-coil region" evidence="1">
    <location>
        <begin position="36"/>
        <end position="99"/>
    </location>
</feature>
<accession>A0A8H7AJP3</accession>
<feature type="region of interest" description="Disordered" evidence="2">
    <location>
        <begin position="149"/>
        <end position="243"/>
    </location>
</feature>
<dbReference type="OrthoDB" id="436519at2759"/>
<gene>
    <name evidence="3" type="ORF">GJ744_009489</name>
</gene>
<proteinExistence type="predicted"/>
<reference evidence="3" key="1">
    <citation type="submission" date="2020-02" db="EMBL/GenBank/DDBJ databases">
        <authorList>
            <person name="Palmer J.M."/>
        </authorList>
    </citation>
    <scope>NUCLEOTIDE SEQUENCE</scope>
    <source>
        <strain evidence="3">EPUS1.4</strain>
        <tissue evidence="3">Thallus</tissue>
    </source>
</reference>
<evidence type="ECO:0000313" key="3">
    <source>
        <dbReference type="EMBL" id="KAF7508192.1"/>
    </source>
</evidence>